<dbReference type="EMBL" id="CP003984">
    <property type="protein sequence ID" value="AII87967.1"/>
    <property type="molecule type" value="Genomic_DNA"/>
</dbReference>
<evidence type="ECO:0000313" key="1">
    <source>
        <dbReference type="EMBL" id="AII87967.1"/>
    </source>
</evidence>
<reference evidence="1 2" key="1">
    <citation type="journal article" date="2014" name="ISME J.">
        <title>Adaptation of an abundant Roseobacter RCA organism to pelagic systems revealed by genomic and transcriptomic analyses.</title>
        <authorList>
            <person name="Voget S."/>
            <person name="Wemheuer B."/>
            <person name="Brinkhoff T."/>
            <person name="Vollmers J."/>
            <person name="Dietrich S."/>
            <person name="Giebel H.A."/>
            <person name="Beardsley C."/>
            <person name="Sardemann C."/>
            <person name="Bakenhus I."/>
            <person name="Billerbeck S."/>
            <person name="Daniel R."/>
            <person name="Simon M."/>
        </authorList>
    </citation>
    <scope>NUCLEOTIDE SEQUENCE [LARGE SCALE GENOMIC DNA]</scope>
    <source>
        <strain evidence="1 2">RCA23</strain>
    </source>
</reference>
<name>A0AAN0VJ72_9RHOB</name>
<proteinExistence type="predicted"/>
<sequence length="82" mass="9146">MKIWALDLGHVDTSLKNKSRRSGSILRKWNMPPASDAIAECLQTMIDSPNFATTFATPSCGNCDHVLAIWVKMRGRINLDDL</sequence>
<protein>
    <submittedName>
        <fullName evidence="1">Uncharacterized protein</fullName>
    </submittedName>
</protein>
<accession>A0AAN0VJ72</accession>
<evidence type="ECO:0000313" key="2">
    <source>
        <dbReference type="Proteomes" id="UP000028680"/>
    </source>
</evidence>
<organism evidence="1 2">
    <name type="scientific">Planktomarina temperata RCA23</name>
    <dbReference type="NCBI Taxonomy" id="666509"/>
    <lineage>
        <taxon>Bacteria</taxon>
        <taxon>Pseudomonadati</taxon>
        <taxon>Pseudomonadota</taxon>
        <taxon>Alphaproteobacteria</taxon>
        <taxon>Rhodobacterales</taxon>
        <taxon>Paracoccaceae</taxon>
        <taxon>Planktomarina</taxon>
    </lineage>
</organism>
<dbReference type="KEGG" id="ptp:RCA23_c24460"/>
<gene>
    <name evidence="1" type="ORF">RCA23_c24460</name>
</gene>
<dbReference type="Proteomes" id="UP000028680">
    <property type="component" value="Chromosome"/>
</dbReference>
<keyword evidence="2" id="KW-1185">Reference proteome</keyword>
<dbReference type="AlphaFoldDB" id="A0AAN0VJ72"/>